<dbReference type="OrthoDB" id="3929567at2759"/>
<evidence type="ECO:0000256" key="1">
    <source>
        <dbReference type="SAM" id="MobiDB-lite"/>
    </source>
</evidence>
<dbReference type="STRING" id="50376.A0A517LMG2"/>
<name>A0A517LMG2_9PEZI</name>
<proteinExistence type="predicted"/>
<dbReference type="Proteomes" id="UP000316270">
    <property type="component" value="Chromosome 16"/>
</dbReference>
<feature type="compositionally biased region" description="Low complexity" evidence="1">
    <location>
        <begin position="92"/>
        <end position="112"/>
    </location>
</feature>
<dbReference type="AlphaFoldDB" id="A0A517LMG2"/>
<reference evidence="2 3" key="1">
    <citation type="submission" date="2019-07" db="EMBL/GenBank/DDBJ databases">
        <title>Finished genome of Venturia effusa.</title>
        <authorList>
            <person name="Young C.A."/>
            <person name="Cox M.P."/>
            <person name="Ganley A.R.D."/>
            <person name="David W.J."/>
        </authorList>
    </citation>
    <scope>NUCLEOTIDE SEQUENCE [LARGE SCALE GENOMIC DNA]</scope>
    <source>
        <strain evidence="3">albino</strain>
    </source>
</reference>
<feature type="compositionally biased region" description="Polar residues" evidence="1">
    <location>
        <begin position="231"/>
        <end position="242"/>
    </location>
</feature>
<evidence type="ECO:0000313" key="2">
    <source>
        <dbReference type="EMBL" id="QDS76822.1"/>
    </source>
</evidence>
<feature type="region of interest" description="Disordered" evidence="1">
    <location>
        <begin position="73"/>
        <end position="278"/>
    </location>
</feature>
<protein>
    <submittedName>
        <fullName evidence="2">Uncharacterized protein</fullName>
    </submittedName>
</protein>
<sequence>MAGIVSNIIQNSIGGFVTGAVTTVGEYAGSAVSGVGNLIESSGRAVGEVGIAGKIGGVGDGINNYAKSIQNATAPNAGGAVPVKRTADSKPKSLPSSGSKKALPAAKQVKALPAPPAKKDTAAKPQAKSKTPYMPPAGVVVNDRVKKTATGTNGKKSMTPEKRSKPNPKTATDLSALNAKTLYTPPTSGKPQKPAVPSSAKNPKAAIPGFGFGDAASKAGSVAGGYKPSYSAPTGGNKTSVKPSGPKPAVGGYGFGDKPISKPGTVAGSVSGGGPKFF</sequence>
<keyword evidence="3" id="KW-1185">Reference proteome</keyword>
<evidence type="ECO:0000313" key="3">
    <source>
        <dbReference type="Proteomes" id="UP000316270"/>
    </source>
</evidence>
<accession>A0A517LMG2</accession>
<organism evidence="2 3">
    <name type="scientific">Venturia effusa</name>
    <dbReference type="NCBI Taxonomy" id="50376"/>
    <lineage>
        <taxon>Eukaryota</taxon>
        <taxon>Fungi</taxon>
        <taxon>Dikarya</taxon>
        <taxon>Ascomycota</taxon>
        <taxon>Pezizomycotina</taxon>
        <taxon>Dothideomycetes</taxon>
        <taxon>Pleosporomycetidae</taxon>
        <taxon>Venturiales</taxon>
        <taxon>Venturiaceae</taxon>
        <taxon>Venturia</taxon>
    </lineage>
</organism>
<dbReference type="EMBL" id="CP042200">
    <property type="protein sequence ID" value="QDS76822.1"/>
    <property type="molecule type" value="Genomic_DNA"/>
</dbReference>
<gene>
    <name evidence="2" type="ORF">FKW77_002830</name>
</gene>